<name>A0ABR2WFN4_9FUNG</name>
<feature type="chain" id="PRO_5045635516" evidence="1">
    <location>
        <begin position="23"/>
        <end position="87"/>
    </location>
</feature>
<evidence type="ECO:0000313" key="2">
    <source>
        <dbReference type="EMBL" id="KAK9760313.1"/>
    </source>
</evidence>
<gene>
    <name evidence="2" type="ORF">K7432_015808</name>
</gene>
<proteinExistence type="predicted"/>
<accession>A0ABR2WFN4</accession>
<dbReference type="Proteomes" id="UP001479436">
    <property type="component" value="Unassembled WGS sequence"/>
</dbReference>
<feature type="signal peptide" evidence="1">
    <location>
        <begin position="1"/>
        <end position="22"/>
    </location>
</feature>
<evidence type="ECO:0000256" key="1">
    <source>
        <dbReference type="SAM" id="SignalP"/>
    </source>
</evidence>
<keyword evidence="1" id="KW-0732">Signal</keyword>
<dbReference type="EMBL" id="JASJQH010002289">
    <property type="protein sequence ID" value="KAK9760313.1"/>
    <property type="molecule type" value="Genomic_DNA"/>
</dbReference>
<sequence>MFQISKLCTALVSLLLWSPVNGQSSITIGVLPTGNPGTNTVTAIFTTVFSPVTSYTYTTSFTTLPPSVVTSTRVIPATTMVNPPRSG</sequence>
<protein>
    <submittedName>
        <fullName evidence="2">Uncharacterized protein</fullName>
    </submittedName>
</protein>
<comment type="caution">
    <text evidence="2">The sequence shown here is derived from an EMBL/GenBank/DDBJ whole genome shotgun (WGS) entry which is preliminary data.</text>
</comment>
<keyword evidence="3" id="KW-1185">Reference proteome</keyword>
<evidence type="ECO:0000313" key="3">
    <source>
        <dbReference type="Proteomes" id="UP001479436"/>
    </source>
</evidence>
<organism evidence="2 3">
    <name type="scientific">Basidiobolus ranarum</name>
    <dbReference type="NCBI Taxonomy" id="34480"/>
    <lineage>
        <taxon>Eukaryota</taxon>
        <taxon>Fungi</taxon>
        <taxon>Fungi incertae sedis</taxon>
        <taxon>Zoopagomycota</taxon>
        <taxon>Entomophthoromycotina</taxon>
        <taxon>Basidiobolomycetes</taxon>
        <taxon>Basidiobolales</taxon>
        <taxon>Basidiobolaceae</taxon>
        <taxon>Basidiobolus</taxon>
    </lineage>
</organism>
<reference evidence="2 3" key="1">
    <citation type="submission" date="2023-04" db="EMBL/GenBank/DDBJ databases">
        <title>Genome of Basidiobolus ranarum AG-B5.</title>
        <authorList>
            <person name="Stajich J.E."/>
            <person name="Carter-House D."/>
            <person name="Gryganskyi A."/>
        </authorList>
    </citation>
    <scope>NUCLEOTIDE SEQUENCE [LARGE SCALE GENOMIC DNA]</scope>
    <source>
        <strain evidence="2 3">AG-B5</strain>
    </source>
</reference>